<evidence type="ECO:0000313" key="1">
    <source>
        <dbReference type="EMBL" id="KAF2476899.1"/>
    </source>
</evidence>
<accession>A0ACB6RC45</accession>
<dbReference type="Proteomes" id="UP000799755">
    <property type="component" value="Unassembled WGS sequence"/>
</dbReference>
<dbReference type="EMBL" id="MU003493">
    <property type="protein sequence ID" value="KAF2476899.1"/>
    <property type="molecule type" value="Genomic_DNA"/>
</dbReference>
<comment type="caution">
    <text evidence="1">The sequence shown here is derived from an EMBL/GenBank/DDBJ whole genome shotgun (WGS) entry which is preliminary data.</text>
</comment>
<evidence type="ECO:0000313" key="2">
    <source>
        <dbReference type="Proteomes" id="UP000799755"/>
    </source>
</evidence>
<sequence>MLASRTSNAFVCIRCELKLARSRALPTSPSLANFSISAHRRNAFDETSPLKNPNTSKPVNSRSLWKIRKRRGRAIRETTAPLGLKTLGKDAEIIVLREVGDDAPEDIPAPEPSSESQEQPGILASLQEDGKRISQEEINRLLEKLRPQAYSNYDESNYISLAKFVKLNKALRDGFTVQQLSRYFALTTGVQQELVKQEVLEGVQGKRKNPIARTEWHPGTSPLSRRLPGAGIITGPKRAPVSKPLLVDQILRKAWNLVLLEEIEAPGELEFVLHRWQIAVLSAGEPPTILDEVGATRKAKIEIYWPHNVLRITADKSSAEYAAEDIQNHLLNTELQQFNLKPWVPFLSEDQMMGKKLSSVLSQQNLQAAEKLSGAQVQELTDHQFQIRAANKDRASEAKRILMNMLPLKQTAARTVQSHGGVVEARKCYLLPTPFKSSLEYRLRGLELGRWSLPVFKSFADANQASHSDSSPRPDKVVEPIADNFQKEISKVFQGSSLLRPTSWPKLNRHENSAVWESSTENRLFAEFGQILIPMAGGSSGKLSSASDQPAHGSDTTFLNTVPGLSKILSDDSLSEYPETSAPTLEYQFVPSPYQQNLLGPESVYPTLVVRVRLGQDGTIDLRGVGLEFNEYCYDALLPDRAIDVRFRQVQRLWLQNPLQDTDLKAFFHAISANISGGGRLTAPPELRISIPRWIIKGLENSRRDDLRTRKAVYLFTGIKHRQSVRMFFQDHQLVYSGVQAGKLTEKGGELEMLCPPNKQPELLATRQAMKGFIKTAFELVDLITQVSENQLPLSKVARPRKLFSARKMRRLEGLQEGKCAGLGMMKEHQDSTFGPGSTPTSTSGSSSEDELSDGQGPQNAVGSFGTDSPLIGASPQVAALLNEEDSSARYYEDLNHQSLHITDSQSESDDITKEEGGRGALEDFGNIESECTEALCTGQLRETCLAKLPESIMAGRIRSVG</sequence>
<gene>
    <name evidence="1" type="ORF">BDR25DRAFT_370716</name>
</gene>
<keyword evidence="2" id="KW-1185">Reference proteome</keyword>
<organism evidence="1 2">
    <name type="scientific">Lindgomyces ingoldianus</name>
    <dbReference type="NCBI Taxonomy" id="673940"/>
    <lineage>
        <taxon>Eukaryota</taxon>
        <taxon>Fungi</taxon>
        <taxon>Dikarya</taxon>
        <taxon>Ascomycota</taxon>
        <taxon>Pezizomycotina</taxon>
        <taxon>Dothideomycetes</taxon>
        <taxon>Pleosporomycetidae</taxon>
        <taxon>Pleosporales</taxon>
        <taxon>Lindgomycetaceae</taxon>
        <taxon>Lindgomyces</taxon>
    </lineage>
</organism>
<protein>
    <submittedName>
        <fullName evidence="1">Uncharacterized protein</fullName>
    </submittedName>
</protein>
<reference evidence="1" key="1">
    <citation type="journal article" date="2020" name="Stud. Mycol.">
        <title>101 Dothideomycetes genomes: a test case for predicting lifestyles and emergence of pathogens.</title>
        <authorList>
            <person name="Haridas S."/>
            <person name="Albert R."/>
            <person name="Binder M."/>
            <person name="Bloem J."/>
            <person name="Labutti K."/>
            <person name="Salamov A."/>
            <person name="Andreopoulos B."/>
            <person name="Baker S."/>
            <person name="Barry K."/>
            <person name="Bills G."/>
            <person name="Bluhm B."/>
            <person name="Cannon C."/>
            <person name="Castanera R."/>
            <person name="Culley D."/>
            <person name="Daum C."/>
            <person name="Ezra D."/>
            <person name="Gonzalez J."/>
            <person name="Henrissat B."/>
            <person name="Kuo A."/>
            <person name="Liang C."/>
            <person name="Lipzen A."/>
            <person name="Lutzoni F."/>
            <person name="Magnuson J."/>
            <person name="Mondo S."/>
            <person name="Nolan M."/>
            <person name="Ohm R."/>
            <person name="Pangilinan J."/>
            <person name="Park H.-J."/>
            <person name="Ramirez L."/>
            <person name="Alfaro M."/>
            <person name="Sun H."/>
            <person name="Tritt A."/>
            <person name="Yoshinaga Y."/>
            <person name="Zwiers L.-H."/>
            <person name="Turgeon B."/>
            <person name="Goodwin S."/>
            <person name="Spatafora J."/>
            <person name="Crous P."/>
            <person name="Grigoriev I."/>
        </authorList>
    </citation>
    <scope>NUCLEOTIDE SEQUENCE</scope>
    <source>
        <strain evidence="1">ATCC 200398</strain>
    </source>
</reference>
<proteinExistence type="predicted"/>
<name>A0ACB6RC45_9PLEO</name>